<dbReference type="STRING" id="1798692.A3G00_01075"/>
<proteinExistence type="predicted"/>
<sequence>MFFWQDDFGNWRVYLKSKYRSLAECGKPVIYLYPEKEMDIKVKVKPNGGFTKTEPAYNSGWFVRATPQSDLFNYADKTNYPYLFWEGRAYGFTTPDNGFVMSKDEVGVKMTQILGQLGLNGKETKDFLEFWQPKLEVKPYVFVTFVPQREFDKAAPLSVNPKPDTIIRVFMDYTLLDAPIEVAPMQIKTPERKGFTVVEWGGRLH</sequence>
<dbReference type="AlphaFoldDB" id="A0A1F6MS01"/>
<comment type="caution">
    <text evidence="1">The sequence shown here is derived from an EMBL/GenBank/DDBJ whole genome shotgun (WGS) entry which is preliminary data.</text>
</comment>
<dbReference type="Proteomes" id="UP000178347">
    <property type="component" value="Unassembled WGS sequence"/>
</dbReference>
<accession>A0A1F6MS01</accession>
<evidence type="ECO:0000313" key="1">
    <source>
        <dbReference type="EMBL" id="OGH74436.1"/>
    </source>
</evidence>
<reference evidence="1 2" key="1">
    <citation type="journal article" date="2016" name="Nat. Commun.">
        <title>Thousands of microbial genomes shed light on interconnected biogeochemical processes in an aquifer system.</title>
        <authorList>
            <person name="Anantharaman K."/>
            <person name="Brown C.T."/>
            <person name="Hug L.A."/>
            <person name="Sharon I."/>
            <person name="Castelle C.J."/>
            <person name="Probst A.J."/>
            <person name="Thomas B.C."/>
            <person name="Singh A."/>
            <person name="Wilkins M.J."/>
            <person name="Karaoz U."/>
            <person name="Brodie E.L."/>
            <person name="Williams K.H."/>
            <person name="Hubbard S.S."/>
            <person name="Banfield J.F."/>
        </authorList>
    </citation>
    <scope>NUCLEOTIDE SEQUENCE [LARGE SCALE GENOMIC DNA]</scope>
</reference>
<gene>
    <name evidence="1" type="ORF">A3G00_01075</name>
</gene>
<evidence type="ECO:0000313" key="2">
    <source>
        <dbReference type="Proteomes" id="UP000178347"/>
    </source>
</evidence>
<organism evidence="1 2">
    <name type="scientific">Candidatus Magasanikbacteria bacterium RIFCSPLOWO2_12_FULL_43_12</name>
    <dbReference type="NCBI Taxonomy" id="1798692"/>
    <lineage>
        <taxon>Bacteria</taxon>
        <taxon>Candidatus Magasanikiibacteriota</taxon>
    </lineage>
</organism>
<name>A0A1F6MS01_9BACT</name>
<dbReference type="EMBL" id="MFQN01000016">
    <property type="protein sequence ID" value="OGH74436.1"/>
    <property type="molecule type" value="Genomic_DNA"/>
</dbReference>
<protein>
    <submittedName>
        <fullName evidence="1">Uncharacterized protein</fullName>
    </submittedName>
</protein>